<evidence type="ECO:0000313" key="5">
    <source>
        <dbReference type="Proteomes" id="UP000051330"/>
    </source>
</evidence>
<feature type="transmembrane region" description="Helical" evidence="2">
    <location>
        <begin position="147"/>
        <end position="166"/>
    </location>
</feature>
<dbReference type="PATRIC" id="fig|1423792.3.peg.875"/>
<dbReference type="GO" id="GO:0080120">
    <property type="term" value="P:CAAX-box protein maturation"/>
    <property type="evidence" value="ECO:0007669"/>
    <property type="project" value="UniProtKB-ARBA"/>
</dbReference>
<dbReference type="GO" id="GO:0004175">
    <property type="term" value="F:endopeptidase activity"/>
    <property type="evidence" value="ECO:0007669"/>
    <property type="project" value="UniProtKB-ARBA"/>
</dbReference>
<evidence type="ECO:0000259" key="3">
    <source>
        <dbReference type="Pfam" id="PF02517"/>
    </source>
</evidence>
<protein>
    <recommendedName>
        <fullName evidence="3">CAAX prenyl protease 2/Lysostaphin resistance protein A-like domain-containing protein</fullName>
    </recommendedName>
</protein>
<feature type="domain" description="CAAX prenyl protease 2/Lysostaphin resistance protein A-like" evidence="3">
    <location>
        <begin position="112"/>
        <end position="214"/>
    </location>
</feature>
<comment type="caution">
    <text evidence="4">The sequence shown here is derived from an EMBL/GenBank/DDBJ whole genome shotgun (WGS) entry which is preliminary data.</text>
</comment>
<accession>A0A0R1MTC6</accession>
<reference evidence="4 5" key="1">
    <citation type="journal article" date="2015" name="Genome Announc.">
        <title>Expanding the biotechnology potential of lactobacilli through comparative genomics of 213 strains and associated genera.</title>
        <authorList>
            <person name="Sun Z."/>
            <person name="Harris H.M."/>
            <person name="McCann A."/>
            <person name="Guo C."/>
            <person name="Argimon S."/>
            <person name="Zhang W."/>
            <person name="Yang X."/>
            <person name="Jeffery I.B."/>
            <person name="Cooney J.C."/>
            <person name="Kagawa T.F."/>
            <person name="Liu W."/>
            <person name="Song Y."/>
            <person name="Salvetti E."/>
            <person name="Wrobel A."/>
            <person name="Rasinkangas P."/>
            <person name="Parkhill J."/>
            <person name="Rea M.C."/>
            <person name="O'Sullivan O."/>
            <person name="Ritari J."/>
            <person name="Douillard F.P."/>
            <person name="Paul Ross R."/>
            <person name="Yang R."/>
            <person name="Briner A.E."/>
            <person name="Felis G.E."/>
            <person name="de Vos W.M."/>
            <person name="Barrangou R."/>
            <person name="Klaenhammer T.R."/>
            <person name="Caufield P.W."/>
            <person name="Cui Y."/>
            <person name="Zhang H."/>
            <person name="O'Toole P.W."/>
        </authorList>
    </citation>
    <scope>NUCLEOTIDE SEQUENCE [LARGE SCALE GENOMIC DNA]</scope>
    <source>
        <strain evidence="4 5">DSM 12744</strain>
    </source>
</reference>
<dbReference type="InterPro" id="IPR003675">
    <property type="entry name" value="Rce1/LyrA-like_dom"/>
</dbReference>
<gene>
    <name evidence="4" type="ORF">FD09_GL000862</name>
</gene>
<organism evidence="4 5">
    <name type="scientific">Schleiferilactobacillus perolens DSM 12744</name>
    <dbReference type="NCBI Taxonomy" id="1423792"/>
    <lineage>
        <taxon>Bacteria</taxon>
        <taxon>Bacillati</taxon>
        <taxon>Bacillota</taxon>
        <taxon>Bacilli</taxon>
        <taxon>Lactobacillales</taxon>
        <taxon>Lactobacillaceae</taxon>
        <taxon>Schleiferilactobacillus</taxon>
    </lineage>
</organism>
<evidence type="ECO:0000256" key="2">
    <source>
        <dbReference type="SAM" id="Phobius"/>
    </source>
</evidence>
<feature type="transmembrane region" description="Helical" evidence="2">
    <location>
        <begin position="73"/>
        <end position="92"/>
    </location>
</feature>
<keyword evidence="2" id="KW-0812">Transmembrane</keyword>
<dbReference type="Pfam" id="PF02517">
    <property type="entry name" value="Rce1-like"/>
    <property type="match status" value="1"/>
</dbReference>
<comment type="similarity">
    <text evidence="1">Belongs to the UPF0177 family.</text>
</comment>
<feature type="transmembrane region" description="Helical" evidence="2">
    <location>
        <begin position="112"/>
        <end position="135"/>
    </location>
</feature>
<evidence type="ECO:0000256" key="1">
    <source>
        <dbReference type="ARBA" id="ARBA00009067"/>
    </source>
</evidence>
<keyword evidence="5" id="KW-1185">Reference proteome</keyword>
<dbReference type="STRING" id="1423792.FD09_GL000862"/>
<name>A0A0R1MTC6_9LACO</name>
<sequence length="277" mass="31592">MSIMAKWRAWLFVLGILIAVIGANLVDYYWPLFLTSGSFAVDINVAKMALAVLLMVTSSVLFKVHLSFKWRSLWWALLLGLPILSIYVVGYLRPSLAMLPDIWLFQNFRPLIPASILHTMMTAFSEEVVFHGVLFGVIYRIFTNSRWPLWQTVIVTNGLFALTHLTNAFGQRGALFPAIYNVLFVFGWSVAITIVMIIGRSLWAPIIIHFLTDIVPLTLAYAYPGDGSPTPDYPFNPDHFFQSVALMAVFLVLAVVYGVIWGWWRKRHQQVEEIYPF</sequence>
<feature type="transmembrane region" description="Helical" evidence="2">
    <location>
        <begin position="206"/>
        <end position="224"/>
    </location>
</feature>
<dbReference type="Proteomes" id="UP000051330">
    <property type="component" value="Unassembled WGS sequence"/>
</dbReference>
<dbReference type="EMBL" id="AZEC01000013">
    <property type="protein sequence ID" value="KRL11132.1"/>
    <property type="molecule type" value="Genomic_DNA"/>
</dbReference>
<feature type="transmembrane region" description="Helical" evidence="2">
    <location>
        <begin position="7"/>
        <end position="26"/>
    </location>
</feature>
<feature type="transmembrane region" description="Helical" evidence="2">
    <location>
        <begin position="46"/>
        <end position="66"/>
    </location>
</feature>
<keyword evidence="2" id="KW-1133">Transmembrane helix</keyword>
<keyword evidence="2" id="KW-0472">Membrane</keyword>
<dbReference type="AlphaFoldDB" id="A0A0R1MTC6"/>
<feature type="transmembrane region" description="Helical" evidence="2">
    <location>
        <begin position="244"/>
        <end position="264"/>
    </location>
</feature>
<evidence type="ECO:0000313" key="4">
    <source>
        <dbReference type="EMBL" id="KRL11132.1"/>
    </source>
</evidence>
<feature type="transmembrane region" description="Helical" evidence="2">
    <location>
        <begin position="178"/>
        <end position="199"/>
    </location>
</feature>
<proteinExistence type="inferred from homology"/>